<accession>A0AAW9DKZ4</accession>
<evidence type="ECO:0000313" key="5">
    <source>
        <dbReference type="Proteomes" id="UP001279553"/>
    </source>
</evidence>
<dbReference type="GO" id="GO:0016787">
    <property type="term" value="F:hydrolase activity"/>
    <property type="evidence" value="ECO:0007669"/>
    <property type="project" value="InterPro"/>
</dbReference>
<feature type="coiled-coil region" evidence="1">
    <location>
        <begin position="1628"/>
        <end position="1662"/>
    </location>
</feature>
<dbReference type="SUPFAM" id="SSF52540">
    <property type="entry name" value="P-loop containing nucleoside triphosphate hydrolases"/>
    <property type="match status" value="2"/>
</dbReference>
<comment type="caution">
    <text evidence="4">The sequence shown here is derived from an EMBL/GenBank/DDBJ whole genome shotgun (WGS) entry which is preliminary data.</text>
</comment>
<dbReference type="EMBL" id="JAWXYB010000018">
    <property type="protein sequence ID" value="MDX5929728.1"/>
    <property type="molecule type" value="Genomic_DNA"/>
</dbReference>
<proteinExistence type="predicted"/>
<sequence>MPINPFDQSGQFSLDLFGSTALTPADLTPVGLIRIPMKEDPIHDHDAPEDEMPAGQGAHAALAALPATGSRAANFRLTGDRGLAAGWKNRARDNLAAIRLVRAIEAAARPATPEEQATLIKFCAFSSTELAQSVFRRAGEAFRPGWDEIGTDLETLVSGYERAGLMRATQYAHYTPEYLIRALWNAVERLGYEGGRILEPGCGTGLFLALAPETIAANSHFTGIEADPVTARITRLLFPESQIRQEDFTKAKLAGDLDLAIGNPPFSDRTQRLMEVTPPVALSLHDYFIARAIHHLRPGGLAAFVVSRWTMDKTDATAREIIAARADLLGAVRLPAGAMRADAGTDVVVDLLLFRARGDDEIPGAVNWIGTGEALPASDGEPAIAINRYFLDRPGQVLGTHDRTSSPYGLIYTCKGDTGPALQDALREALATLPAGVHTPDPARFRKPDEIASPVYTGTAAEGATIREGSYLVIRNRLHQVIDGIPTEIAVKQKNSRRDGIPLLSAQIIDALIPVRNAVRAVLRAQEANLPWQDAQKDLRLAYGRFVRSYGPINKTDIVTITDEETGKTRDIVRRPNLAPFADDPDVWLVASIEEYDTDTRRGQHGAIFDRRVIDPPADPAIETVTDALTMCLHDRGAPDPDHIAELIGSTAEAVIADLGPAIFLNPETGRWETADAYLSGPVRTKLVTARGAALDDPRFEINVTALEAAQPVDLKPSEITARLGATWIPTSMIERFCTDIIGVLTKVHHVREIGSWSLNTSAFAGVGACTTEWGTGRRHAGELLDDALNSQIPQIWDIWMENGTERRQLNVIETEAAKEKLTKIKTAFQSWIWTDAERAERLCRIYNDLMNNLVPRHFDGSHLTLPGASSVISFYAHQKRAIWRIIADGATYIAHAVGAGKTFSMAAAVMEQKRLGLITKAMMVVPGHCLAQASREFLLLYPTARIMVADETNFAKAKRQRFIARAATGEWDCIIITHSAFKFIAVPASFERGMLQEQIAAMEDILASVDSEDRISRKRIERIKEGFEARLETLGSDKDDLLTISEMGIDQIIVDEAQEFRKLSFATNMATLKGVDPNGSQRAWDLFVKTRFIDRKNPGRALVMASGTPITNTMGELYTLQRFFAEDILTRMGLQHFDGWAANFGDARTDLELQPSGHYKPVTRFSEFVNVPELIDIFRSFADVVQKADLRDYLKLPRIATGKRQLVAVEPSENFRAYQRFLDHRIKEIEARKGKPQKGDDILLSVITDGRHAAIDLRLVTQGGMPDPGSKLNAMIDKVFEIWRDTAARQYLDASGEPYPNRGAGQMIFSDLGTLNVEKTRGFSAYRWIRDQLVARGVPAGEIAFMQDYRKAAEKQRVVADFNAGKVRVLIGSSQTLGTGVNGQKRLVALHHLDVPWLPSDIEQREGRIERQGNQNEEIAIYAYATQTSMDATMWQNNERKQRFIEASLSGDRSIRRLEDAGSQSNQFAMAKAIASGDQRLMQKAGLEAELARLRRLSDAHIDGQIAIRRTLNEARWTITDATKRIAGLDQDIARRIDTRGEAFAMVLGEERFTERKQAGSVLIRTIMESAWGETDAIAGEIGGFKISLRITRNRKGGIDSAKVLLHLTDRPLLVEMPEEMNPLGVIARLEGALVRLETERQRAEEDLRNAEYRIGEYESRIGAPFELQGELDAKLAELAAIDKALAASEDEASATGGAGEAALEFPVLFHRHGSFEDDATDDVGTPNSDDDSDPAEGR</sequence>
<dbReference type="PROSITE" id="PS51194">
    <property type="entry name" value="HELICASE_CTER"/>
    <property type="match status" value="1"/>
</dbReference>
<feature type="compositionally biased region" description="Acidic residues" evidence="2">
    <location>
        <begin position="1730"/>
        <end position="1740"/>
    </location>
</feature>
<evidence type="ECO:0000256" key="1">
    <source>
        <dbReference type="SAM" id="Coils"/>
    </source>
</evidence>
<dbReference type="GO" id="GO:0005524">
    <property type="term" value="F:ATP binding"/>
    <property type="evidence" value="ECO:0007669"/>
    <property type="project" value="InterPro"/>
</dbReference>
<dbReference type="Pfam" id="PF00271">
    <property type="entry name" value="Helicase_C"/>
    <property type="match status" value="1"/>
</dbReference>
<dbReference type="GO" id="GO:0004386">
    <property type="term" value="F:helicase activity"/>
    <property type="evidence" value="ECO:0007669"/>
    <property type="project" value="UniProtKB-KW"/>
</dbReference>
<dbReference type="InterPro" id="IPR027417">
    <property type="entry name" value="P-loop_NTPase"/>
</dbReference>
<dbReference type="GO" id="GO:0008168">
    <property type="term" value="F:methyltransferase activity"/>
    <property type="evidence" value="ECO:0007669"/>
    <property type="project" value="InterPro"/>
</dbReference>
<name>A0AAW9DKZ4_ACIAO</name>
<dbReference type="InterPro" id="IPR001650">
    <property type="entry name" value="Helicase_C-like"/>
</dbReference>
<dbReference type="InterPro" id="IPR014001">
    <property type="entry name" value="Helicase_ATP-bd"/>
</dbReference>
<dbReference type="PANTHER" id="PTHR41313:SF1">
    <property type="entry name" value="DNA METHYLASE ADENINE-SPECIFIC DOMAIN-CONTAINING PROTEIN"/>
    <property type="match status" value="1"/>
</dbReference>
<gene>
    <name evidence="4" type="ORF">SIL87_02970</name>
</gene>
<keyword evidence="1" id="KW-0175">Coiled coil</keyword>
<dbReference type="SMART" id="SM00487">
    <property type="entry name" value="DEXDc"/>
    <property type="match status" value="1"/>
</dbReference>
<feature type="region of interest" description="Disordered" evidence="2">
    <location>
        <begin position="1716"/>
        <end position="1740"/>
    </location>
</feature>
<dbReference type="PANTHER" id="PTHR41313">
    <property type="entry name" value="ADENINE-SPECIFIC METHYLTRANSFERASE"/>
    <property type="match status" value="1"/>
</dbReference>
<evidence type="ECO:0000313" key="4">
    <source>
        <dbReference type="EMBL" id="MDX5929728.1"/>
    </source>
</evidence>
<dbReference type="PRINTS" id="PR00507">
    <property type="entry name" value="N12N6MTFRASE"/>
</dbReference>
<dbReference type="InterPro" id="IPR029063">
    <property type="entry name" value="SAM-dependent_MTases_sf"/>
</dbReference>
<organism evidence="4 5">
    <name type="scientific">Acidiphilium acidophilum</name>
    <name type="common">Thiobacillus acidophilus</name>
    <dbReference type="NCBI Taxonomy" id="76588"/>
    <lineage>
        <taxon>Bacteria</taxon>
        <taxon>Pseudomonadati</taxon>
        <taxon>Pseudomonadota</taxon>
        <taxon>Alphaproteobacteria</taxon>
        <taxon>Acetobacterales</taxon>
        <taxon>Acidocellaceae</taxon>
        <taxon>Acidiphilium</taxon>
    </lineage>
</organism>
<keyword evidence="4" id="KW-0347">Helicase</keyword>
<dbReference type="SUPFAM" id="SSF53335">
    <property type="entry name" value="S-adenosyl-L-methionine-dependent methyltransferases"/>
    <property type="match status" value="1"/>
</dbReference>
<evidence type="ECO:0000259" key="3">
    <source>
        <dbReference type="PROSITE" id="PS51194"/>
    </source>
</evidence>
<dbReference type="Proteomes" id="UP001279553">
    <property type="component" value="Unassembled WGS sequence"/>
</dbReference>
<dbReference type="InterPro" id="IPR006935">
    <property type="entry name" value="Helicase/UvrB_N"/>
</dbReference>
<dbReference type="Pfam" id="PF04851">
    <property type="entry name" value="ResIII"/>
    <property type="match status" value="1"/>
</dbReference>
<keyword evidence="4" id="KW-0067">ATP-binding</keyword>
<dbReference type="PROSITE" id="PS00092">
    <property type="entry name" value="N6_MTASE"/>
    <property type="match status" value="1"/>
</dbReference>
<dbReference type="RefSeq" id="WP_319612742.1">
    <property type="nucleotide sequence ID" value="NZ_JAWXYB010000018.1"/>
</dbReference>
<dbReference type="GO" id="GO:0003677">
    <property type="term" value="F:DNA binding"/>
    <property type="evidence" value="ECO:0007669"/>
    <property type="project" value="InterPro"/>
</dbReference>
<keyword evidence="4" id="KW-0378">Hydrolase</keyword>
<reference evidence="4 5" key="1">
    <citation type="submission" date="2023-11" db="EMBL/GenBank/DDBJ databases">
        <title>MicrobeMod: A computational toolkit for identifying prokaryotic methylation and restriction-modification with nanopore sequencing.</title>
        <authorList>
            <person name="Crits-Christoph A."/>
            <person name="Kang S.C."/>
            <person name="Lee H."/>
            <person name="Ostrov N."/>
        </authorList>
    </citation>
    <scope>NUCLEOTIDE SEQUENCE [LARGE SCALE GENOMIC DNA]</scope>
    <source>
        <strain evidence="4 5">DSMZ 700</strain>
    </source>
</reference>
<keyword evidence="5" id="KW-1185">Reference proteome</keyword>
<dbReference type="Gene3D" id="3.40.50.300">
    <property type="entry name" value="P-loop containing nucleotide triphosphate hydrolases"/>
    <property type="match status" value="2"/>
</dbReference>
<dbReference type="InterPro" id="IPR052933">
    <property type="entry name" value="DNA_Protect_Modify"/>
</dbReference>
<dbReference type="GO" id="GO:0032259">
    <property type="term" value="P:methylation"/>
    <property type="evidence" value="ECO:0007669"/>
    <property type="project" value="InterPro"/>
</dbReference>
<protein>
    <submittedName>
        <fullName evidence="4">Helicase-related protein</fullName>
    </submittedName>
</protein>
<dbReference type="CDD" id="cd02440">
    <property type="entry name" value="AdoMet_MTases"/>
    <property type="match status" value="1"/>
</dbReference>
<dbReference type="InterPro" id="IPR002052">
    <property type="entry name" value="DNA_methylase_N6_adenine_CS"/>
</dbReference>
<feature type="domain" description="Helicase C-terminal" evidence="3">
    <location>
        <begin position="1292"/>
        <end position="1463"/>
    </location>
</feature>
<dbReference type="Gene3D" id="3.40.50.150">
    <property type="entry name" value="Vaccinia Virus protein VP39"/>
    <property type="match status" value="1"/>
</dbReference>
<evidence type="ECO:0000256" key="2">
    <source>
        <dbReference type="SAM" id="MobiDB-lite"/>
    </source>
</evidence>
<keyword evidence="4" id="KW-0547">Nucleotide-binding</keyword>